<evidence type="ECO:0000313" key="8">
    <source>
        <dbReference type="EMBL" id="PID60200.1"/>
    </source>
</evidence>
<gene>
    <name evidence="8" type="ORF">CSB45_00650</name>
</gene>
<dbReference type="PROSITE" id="PS50005">
    <property type="entry name" value="TPR"/>
    <property type="match status" value="1"/>
</dbReference>
<feature type="repeat" description="TPR" evidence="4">
    <location>
        <begin position="231"/>
        <end position="264"/>
    </location>
</feature>
<evidence type="ECO:0000256" key="2">
    <source>
        <dbReference type="ARBA" id="ARBA00022737"/>
    </source>
</evidence>
<dbReference type="InterPro" id="IPR039565">
    <property type="entry name" value="BamD-like"/>
</dbReference>
<protein>
    <recommendedName>
        <fullName evidence="7">Outer membrane lipoprotein BamD-like domain-containing protein</fullName>
    </recommendedName>
</protein>
<evidence type="ECO:0000256" key="4">
    <source>
        <dbReference type="PROSITE-ProRule" id="PRU00339"/>
    </source>
</evidence>
<organism evidence="8 9">
    <name type="scientific">candidate division KSB3 bacterium</name>
    <dbReference type="NCBI Taxonomy" id="2044937"/>
    <lineage>
        <taxon>Bacteria</taxon>
        <taxon>candidate division KSB3</taxon>
    </lineage>
</organism>
<dbReference type="Gene3D" id="1.25.40.10">
    <property type="entry name" value="Tetratricopeptide repeat domain"/>
    <property type="match status" value="1"/>
</dbReference>
<dbReference type="InterPro" id="IPR051685">
    <property type="entry name" value="Ycf3/AcsC/BcsC/TPR_MFPF"/>
</dbReference>
<evidence type="ECO:0000256" key="6">
    <source>
        <dbReference type="SAM" id="MobiDB-lite"/>
    </source>
</evidence>
<keyword evidence="3 4" id="KW-0802">TPR repeat</keyword>
<feature type="region of interest" description="Disordered" evidence="6">
    <location>
        <begin position="148"/>
        <end position="185"/>
    </location>
</feature>
<reference evidence="8 9" key="1">
    <citation type="submission" date="2017-10" db="EMBL/GenBank/DDBJ databases">
        <title>Novel microbial diversity and functional potential in the marine mammal oral microbiome.</title>
        <authorList>
            <person name="Dudek N.K."/>
            <person name="Sun C.L."/>
            <person name="Burstein D."/>
            <person name="Kantor R.S."/>
            <person name="Aliaga Goltsman D.S."/>
            <person name="Bik E.M."/>
            <person name="Thomas B.C."/>
            <person name="Banfield J.F."/>
            <person name="Relman D.A."/>
        </authorList>
    </citation>
    <scope>NUCLEOTIDE SEQUENCE [LARGE SCALE GENOMIC DNA]</scope>
    <source>
        <strain evidence="8">DOLZORAL124_49_17</strain>
    </source>
</reference>
<dbReference type="HAMAP" id="MF_02066">
    <property type="entry name" value="CpoB"/>
    <property type="match status" value="1"/>
</dbReference>
<feature type="compositionally biased region" description="Pro residues" evidence="6">
    <location>
        <begin position="170"/>
        <end position="180"/>
    </location>
</feature>
<dbReference type="PANTHER" id="PTHR44943">
    <property type="entry name" value="CELLULOSE SYNTHASE OPERON PROTEIN C"/>
    <property type="match status" value="1"/>
</dbReference>
<evidence type="ECO:0000256" key="1">
    <source>
        <dbReference type="ARBA" id="ARBA00022729"/>
    </source>
</evidence>
<evidence type="ECO:0000256" key="5">
    <source>
        <dbReference type="SAM" id="Coils"/>
    </source>
</evidence>
<dbReference type="InterPro" id="IPR019734">
    <property type="entry name" value="TPR_rpt"/>
</dbReference>
<sequence>MGGVIVNVKSLFSMRGVFWGTLICIINLLSACASPQQEQSLTQIQSQISVLSNEMRESFQKSEQETVSLYEDLNNDVRVLQKNQADSAASNEQLSASLIALEAKLDEYNSRVVKLNQRLDATERTLTERITSLSGKVTHVRGREARVTPAVPRVSPTPAPIVRETLPTPEEAPTPLPTPATPAANSVDSVDFEASRLYHQAYTLYVNGGFDSAIAGFQKYLERFPDSKFADSSQFWIAESFFSLGEYESALQEYDRLIDQYPSSDKIPDAFYSKADAYLQLDRQIEAISHLQYVISQFPNTDTSQRAKERLQSLTP</sequence>
<dbReference type="GO" id="GO:0051301">
    <property type="term" value="P:cell division"/>
    <property type="evidence" value="ECO:0007669"/>
    <property type="project" value="InterPro"/>
</dbReference>
<dbReference type="PANTHER" id="PTHR44943:SF11">
    <property type="entry name" value="CELLULOSE SYNTHASE OPERON PROTEIN C"/>
    <property type="match status" value="1"/>
</dbReference>
<dbReference type="SMART" id="SM00028">
    <property type="entry name" value="TPR"/>
    <property type="match status" value="3"/>
</dbReference>
<dbReference type="Pfam" id="PF13525">
    <property type="entry name" value="YfiO"/>
    <property type="match status" value="1"/>
</dbReference>
<feature type="coiled-coil region" evidence="5">
    <location>
        <begin position="91"/>
        <end position="125"/>
    </location>
</feature>
<keyword evidence="2" id="KW-0677">Repeat</keyword>
<keyword evidence="1" id="KW-0732">Signal</keyword>
<name>A0A2G6EDN7_9BACT</name>
<evidence type="ECO:0000256" key="3">
    <source>
        <dbReference type="ARBA" id="ARBA00022803"/>
    </source>
</evidence>
<proteinExistence type="inferred from homology"/>
<feature type="domain" description="Outer membrane lipoprotein BamD-like" evidence="7">
    <location>
        <begin position="193"/>
        <end position="314"/>
    </location>
</feature>
<keyword evidence="5" id="KW-0175">Coiled coil</keyword>
<dbReference type="Proteomes" id="UP000229740">
    <property type="component" value="Unassembled WGS sequence"/>
</dbReference>
<dbReference type="InterPro" id="IPR011990">
    <property type="entry name" value="TPR-like_helical_dom_sf"/>
</dbReference>
<evidence type="ECO:0000313" key="9">
    <source>
        <dbReference type="Proteomes" id="UP000229740"/>
    </source>
</evidence>
<dbReference type="EMBL" id="PDPS01000009">
    <property type="protein sequence ID" value="PID60200.1"/>
    <property type="molecule type" value="Genomic_DNA"/>
</dbReference>
<accession>A0A2G6EDN7</accession>
<dbReference type="AlphaFoldDB" id="A0A2G6EDN7"/>
<comment type="caution">
    <text evidence="8">The sequence shown here is derived from an EMBL/GenBank/DDBJ whole genome shotgun (WGS) entry which is preliminary data.</text>
</comment>
<dbReference type="SUPFAM" id="SSF48452">
    <property type="entry name" value="TPR-like"/>
    <property type="match status" value="1"/>
</dbReference>
<evidence type="ECO:0000259" key="7">
    <source>
        <dbReference type="Pfam" id="PF13525"/>
    </source>
</evidence>
<dbReference type="InterPro" id="IPR034706">
    <property type="entry name" value="CpoB"/>
</dbReference>